<dbReference type="PANTHER" id="PTHR48435">
    <property type="entry name" value="POLYPROTEIN"/>
    <property type="match status" value="1"/>
</dbReference>
<proteinExistence type="predicted"/>
<evidence type="ECO:0000313" key="2">
    <source>
        <dbReference type="Proteomes" id="UP000464620"/>
    </source>
</evidence>
<organism evidence="1 2">
    <name type="scientific">Arachis hypogaea</name>
    <name type="common">Peanut</name>
    <dbReference type="NCBI Taxonomy" id="3818"/>
    <lineage>
        <taxon>Eukaryota</taxon>
        <taxon>Viridiplantae</taxon>
        <taxon>Streptophyta</taxon>
        <taxon>Embryophyta</taxon>
        <taxon>Tracheophyta</taxon>
        <taxon>Spermatophyta</taxon>
        <taxon>Magnoliopsida</taxon>
        <taxon>eudicotyledons</taxon>
        <taxon>Gunneridae</taxon>
        <taxon>Pentapetalae</taxon>
        <taxon>rosids</taxon>
        <taxon>fabids</taxon>
        <taxon>Fabales</taxon>
        <taxon>Fabaceae</taxon>
        <taxon>Papilionoideae</taxon>
        <taxon>50 kb inversion clade</taxon>
        <taxon>dalbergioids sensu lato</taxon>
        <taxon>Dalbergieae</taxon>
        <taxon>Pterocarpus clade</taxon>
        <taxon>Arachis</taxon>
    </lineage>
</organism>
<dbReference type="PANTHER" id="PTHR48435:SF1">
    <property type="entry name" value="POLYPROTEIN"/>
    <property type="match status" value="1"/>
</dbReference>
<dbReference type="Proteomes" id="UP000464620">
    <property type="component" value="Chromosome B09"/>
</dbReference>
<evidence type="ECO:0000313" key="1">
    <source>
        <dbReference type="EMBL" id="QHN76860.1"/>
    </source>
</evidence>
<sequence length="235" mass="27054">MTGNLREWVNNLSEYERLQLINGTSSQFLGIIHQEFPGDITIIQKRNSQEYFEMKCCSLNRKDLEKHYKKMAAKYYPLGGNNNPPLKQVFIASLPDELQPEIQRMMTALCKEVATTTIGEIYQLALAALDKLCEQEQMFKQLNKNSGKFKGACSKSHLKIKCKEPSMCECKTKKKKRIGNHQPKYSIRKHLEGEEASRSIVTSKEENPILSQINASFVENKDTLLSHALTRQRRR</sequence>
<name>A0A6B9V664_ARAHY</name>
<dbReference type="EMBL" id="CP031001">
    <property type="protein sequence ID" value="QHN76860.1"/>
    <property type="molecule type" value="Genomic_DNA"/>
</dbReference>
<gene>
    <name evidence="1" type="ORF">DS421_19g647620</name>
</gene>
<protein>
    <submittedName>
        <fullName evidence="1">Polyprotein</fullName>
    </submittedName>
</protein>
<reference evidence="1 2" key="1">
    <citation type="submission" date="2020-01" db="EMBL/GenBank/DDBJ databases">
        <title>Genome sequence of Arachis hypogaea, cultivar Shitouqi.</title>
        <authorList>
            <person name="Zhuang W."/>
            <person name="Chen H."/>
            <person name="Varshney R."/>
            <person name="Wang D."/>
            <person name="Ming R."/>
        </authorList>
    </citation>
    <scope>NUCLEOTIDE SEQUENCE [LARGE SCALE GENOMIC DNA]</scope>
    <source>
        <tissue evidence="1">Young leaf</tissue>
    </source>
</reference>
<accession>A0A6B9V664</accession>
<dbReference type="AlphaFoldDB" id="A0A6B9V664"/>
<dbReference type="InterPro" id="IPR053098">
    <property type="entry name" value="Petuviruses_polyprotein"/>
</dbReference>